<organism evidence="2 3">
    <name type="scientific">Thermaerobacter marianensis (strain ATCC 700841 / DSM 12885 / JCM 10246 / 7p75a)</name>
    <dbReference type="NCBI Taxonomy" id="644966"/>
    <lineage>
        <taxon>Bacteria</taxon>
        <taxon>Bacillati</taxon>
        <taxon>Bacillota</taxon>
        <taxon>Clostridia</taxon>
        <taxon>Eubacteriales</taxon>
        <taxon>Clostridiales Family XVII. Incertae Sedis</taxon>
        <taxon>Thermaerobacter</taxon>
    </lineage>
</organism>
<evidence type="ECO:0000313" key="3">
    <source>
        <dbReference type="Proteomes" id="UP000008915"/>
    </source>
</evidence>
<feature type="domain" description="ATPase AAA-type core" evidence="1">
    <location>
        <begin position="31"/>
        <end position="341"/>
    </location>
</feature>
<dbReference type="GO" id="GO:0005524">
    <property type="term" value="F:ATP binding"/>
    <property type="evidence" value="ECO:0007669"/>
    <property type="project" value="InterPro"/>
</dbReference>
<dbReference type="Pfam" id="PF13304">
    <property type="entry name" value="AAA_21"/>
    <property type="match status" value="1"/>
</dbReference>
<protein>
    <submittedName>
        <fullName evidence="2">SMC domain protein</fullName>
    </submittedName>
</protein>
<accession>E6SGZ0</accession>
<proteinExistence type="predicted"/>
<dbReference type="PIRSF" id="PIRSF029347">
    <property type="entry name" value="RecF"/>
    <property type="match status" value="1"/>
</dbReference>
<sequence length="409" mass="45880">MAASPVRPFVEFIKIRNYKSIGRCEVRLNRLTVLVGPNGSGKSNFLDALRFVADALRTTLEHAIRDRGGINEVRRRSYGHPHNLGITLGINVPDGSRAIYEFQVGSSQDSGYQVVRESCKLAPASSPSSWIHSYVVERGRLREASFIGKGPDQIAIDRLYLTVVSALPEFRALYDGLSNMGFYNLNPDVIRDIQDPDPGELLDRDGRNMASVIRRLRETNPAVLERIIEYLQAVVPGVRSVDALHLQRKETLEFRQEVRGAKHPWKFSATNMSDGTLRALGVLVAAFQTQALRKFQVPLVGIEEPEIAIHPGAAVKLMDALLEAKRYTQILITTHSPELLDHPQLTDDMILAVEAEHGETYIAPVDQQIRQVIRNNLYTVGHLLRLGQLQPDRVGFEPLPRQLEFAFQQ</sequence>
<dbReference type="Gene3D" id="3.40.50.300">
    <property type="entry name" value="P-loop containing nucleotide triphosphate hydrolases"/>
    <property type="match status" value="2"/>
</dbReference>
<dbReference type="InterPro" id="IPR003959">
    <property type="entry name" value="ATPase_AAA_core"/>
</dbReference>
<gene>
    <name evidence="2" type="ordered locus">Tmar_0500</name>
</gene>
<keyword evidence="3" id="KW-1185">Reference proteome</keyword>
<dbReference type="eggNOG" id="COG4637">
    <property type="taxonomic scope" value="Bacteria"/>
</dbReference>
<reference evidence="2 3" key="1">
    <citation type="journal article" date="2010" name="Stand. Genomic Sci.">
        <title>Complete genome sequence of Thermaerobacter marianensis type strain (7p75a).</title>
        <authorList>
            <person name="Han C."/>
            <person name="Gu W."/>
            <person name="Zhang X."/>
            <person name="Lapidus A."/>
            <person name="Nolan M."/>
            <person name="Copeland A."/>
            <person name="Lucas S."/>
            <person name="Del Rio T.G."/>
            <person name="Tice H."/>
            <person name="Cheng J.F."/>
            <person name="Tapia R."/>
            <person name="Goodwin L."/>
            <person name="Pitluck S."/>
            <person name="Pagani I."/>
            <person name="Ivanova N."/>
            <person name="Mavromatis K."/>
            <person name="Mikhailova N."/>
            <person name="Pati A."/>
            <person name="Chen A."/>
            <person name="Palaniappan K."/>
            <person name="Land M."/>
            <person name="Hauser L."/>
            <person name="Chang Y.J."/>
            <person name="Jeffries C.D."/>
            <person name="Schneider S."/>
            <person name="Rohde M."/>
            <person name="Goker M."/>
            <person name="Pukall R."/>
            <person name="Woyke T."/>
            <person name="Bristow J."/>
            <person name="Eisen J.A."/>
            <person name="Markowitz V."/>
            <person name="Hugenholtz P."/>
            <person name="Kyrpides N.C."/>
            <person name="Klenk H.P."/>
            <person name="Detter J.C."/>
        </authorList>
    </citation>
    <scope>NUCLEOTIDE SEQUENCE [LARGE SCALE GENOMIC DNA]</scope>
    <source>
        <strain evidence="3">ATCC 700841 / DSM 12885 / JCM 10246 / 7p75a</strain>
    </source>
</reference>
<dbReference type="STRING" id="644966.Tmar_0500"/>
<evidence type="ECO:0000259" key="1">
    <source>
        <dbReference type="Pfam" id="PF13304"/>
    </source>
</evidence>
<dbReference type="HOGENOM" id="CLU_035814_3_1_9"/>
<dbReference type="SUPFAM" id="SSF52540">
    <property type="entry name" value="P-loop containing nucleoside triphosphate hydrolases"/>
    <property type="match status" value="1"/>
</dbReference>
<dbReference type="RefSeq" id="WP_013494926.1">
    <property type="nucleotide sequence ID" value="NC_014831.1"/>
</dbReference>
<dbReference type="AlphaFoldDB" id="E6SGZ0"/>
<dbReference type="GO" id="GO:0016887">
    <property type="term" value="F:ATP hydrolysis activity"/>
    <property type="evidence" value="ECO:0007669"/>
    <property type="project" value="InterPro"/>
</dbReference>
<dbReference type="EMBL" id="CP002344">
    <property type="protein sequence ID" value="ADU50621.1"/>
    <property type="molecule type" value="Genomic_DNA"/>
</dbReference>
<name>E6SGZ0_THEM7</name>
<dbReference type="GO" id="GO:0006302">
    <property type="term" value="P:double-strand break repair"/>
    <property type="evidence" value="ECO:0007669"/>
    <property type="project" value="TreeGrafter"/>
</dbReference>
<dbReference type="InterPro" id="IPR014555">
    <property type="entry name" value="RecF-like"/>
</dbReference>
<dbReference type="PANTHER" id="PTHR32182:SF22">
    <property type="entry name" value="ATP-DEPENDENT ENDONUCLEASE, OLD FAMILY-RELATED"/>
    <property type="match status" value="1"/>
</dbReference>
<dbReference type="Proteomes" id="UP000008915">
    <property type="component" value="Chromosome"/>
</dbReference>
<reference evidence="3" key="2">
    <citation type="journal article" date="2010" name="Stand. Genomic Sci.">
        <title>Complete genome sequence of Thermaerobacter marianensis type strain (7p75aT).</title>
        <authorList>
            <person name="Han C."/>
            <person name="Gu W."/>
            <person name="Zhang X."/>
            <person name="Lapidus A."/>
            <person name="Nolan M."/>
            <person name="Copeland A."/>
            <person name="Lucas S."/>
            <person name="Glavina Del Rio T."/>
            <person name="Tice H."/>
            <person name="Cheng J."/>
            <person name="Tapia R."/>
            <person name="Goodwin L."/>
            <person name="Pitluck S."/>
            <person name="Pagani I."/>
            <person name="Ivanova N."/>
            <person name="Mavromatis K."/>
            <person name="Mikhailova N."/>
            <person name="Pati A."/>
            <person name="Chen A."/>
            <person name="Palaniappan K."/>
            <person name="Land M."/>
            <person name="Hauser L."/>
            <person name="Chang Y."/>
            <person name="Jeffries C."/>
            <person name="Schneider S."/>
            <person name="Rohde M."/>
            <person name="Goker M."/>
            <person name="Pukall R."/>
            <person name="Woyke T."/>
            <person name="Bristow J."/>
            <person name="Eisen J."/>
            <person name="Markowitz V."/>
            <person name="Hugenholtz P."/>
            <person name="Kyrpides N."/>
            <person name="Klenk H."/>
            <person name="Detter J."/>
        </authorList>
    </citation>
    <scope>NUCLEOTIDE SEQUENCE [LARGE SCALE GENOMIC DNA]</scope>
    <source>
        <strain evidence="3">ATCC 700841 / DSM 12885 / JCM 10246 / 7p75a</strain>
    </source>
</reference>
<dbReference type="OrthoDB" id="9810873at2"/>
<evidence type="ECO:0000313" key="2">
    <source>
        <dbReference type="EMBL" id="ADU50621.1"/>
    </source>
</evidence>
<dbReference type="InterPro" id="IPR027417">
    <property type="entry name" value="P-loop_NTPase"/>
</dbReference>
<dbReference type="GO" id="GO:0000731">
    <property type="term" value="P:DNA synthesis involved in DNA repair"/>
    <property type="evidence" value="ECO:0007669"/>
    <property type="project" value="TreeGrafter"/>
</dbReference>
<dbReference type="KEGG" id="tmr:Tmar_0500"/>
<dbReference type="PANTHER" id="PTHR32182">
    <property type="entry name" value="DNA REPLICATION AND REPAIR PROTEIN RECF"/>
    <property type="match status" value="1"/>
</dbReference>